<proteinExistence type="predicted"/>
<protein>
    <submittedName>
        <fullName evidence="2">Uncharacterized protein</fullName>
    </submittedName>
</protein>
<feature type="transmembrane region" description="Helical" evidence="1">
    <location>
        <begin position="75"/>
        <end position="96"/>
    </location>
</feature>
<comment type="caution">
    <text evidence="2">The sequence shown here is derived from an EMBL/GenBank/DDBJ whole genome shotgun (WGS) entry which is preliminary data.</text>
</comment>
<dbReference type="AlphaFoldDB" id="A0A242A2P3"/>
<accession>A0A242A2P3</accession>
<keyword evidence="1" id="KW-1133">Transmembrane helix</keyword>
<evidence type="ECO:0000313" key="3">
    <source>
        <dbReference type="Proteomes" id="UP000195043"/>
    </source>
</evidence>
<feature type="transmembrane region" description="Helical" evidence="1">
    <location>
        <begin position="140"/>
        <end position="163"/>
    </location>
</feature>
<keyword evidence="1" id="KW-0472">Membrane</keyword>
<dbReference type="RefSeq" id="WP_086273371.1">
    <property type="nucleotide sequence ID" value="NZ_NGKU01000001.1"/>
</dbReference>
<organism evidence="2 3">
    <name type="scientific">Candidatus Enterococcus testudinis</name>
    <dbReference type="NCBI Taxonomy" id="1834191"/>
    <lineage>
        <taxon>Bacteria</taxon>
        <taxon>Bacillati</taxon>
        <taxon>Bacillota</taxon>
        <taxon>Bacilli</taxon>
        <taxon>Lactobacillales</taxon>
        <taxon>Enterococcaceae</taxon>
        <taxon>Enterococcus</taxon>
    </lineage>
</organism>
<evidence type="ECO:0000313" key="2">
    <source>
        <dbReference type="EMBL" id="OTN75308.1"/>
    </source>
</evidence>
<feature type="transmembrane region" description="Helical" evidence="1">
    <location>
        <begin position="102"/>
        <end position="128"/>
    </location>
</feature>
<dbReference type="EMBL" id="NGKU01000001">
    <property type="protein sequence ID" value="OTN75308.1"/>
    <property type="molecule type" value="Genomic_DNA"/>
</dbReference>
<name>A0A242A2P3_9ENTE</name>
<evidence type="ECO:0000256" key="1">
    <source>
        <dbReference type="SAM" id="Phobius"/>
    </source>
</evidence>
<dbReference type="Proteomes" id="UP000195043">
    <property type="component" value="Unassembled WGS sequence"/>
</dbReference>
<reference evidence="2 3" key="1">
    <citation type="submission" date="2017-05" db="EMBL/GenBank/DDBJ databases">
        <title>The Genome Sequence of Enterococcus sp. 8G7_MSG3316.</title>
        <authorList>
            <consortium name="The Broad Institute Genomics Platform"/>
            <consortium name="The Broad Institute Genomic Center for Infectious Diseases"/>
            <person name="Earl A."/>
            <person name="Manson A."/>
            <person name="Schwartman J."/>
            <person name="Gilmore M."/>
            <person name="Abouelleil A."/>
            <person name="Cao P."/>
            <person name="Chapman S."/>
            <person name="Cusick C."/>
            <person name="Shea T."/>
            <person name="Young S."/>
            <person name="Neafsey D."/>
            <person name="Nusbaum C."/>
            <person name="Birren B."/>
        </authorList>
    </citation>
    <scope>NUCLEOTIDE SEQUENCE [LARGE SCALE GENOMIC DNA]</scope>
    <source>
        <strain evidence="2 3">8G7_MSG3316</strain>
    </source>
</reference>
<dbReference type="STRING" id="1834191.A5886_000378"/>
<dbReference type="Pfam" id="PF04854">
    <property type="entry name" value="DUF624"/>
    <property type="match status" value="1"/>
</dbReference>
<keyword evidence="3" id="KW-1185">Reference proteome</keyword>
<sequence length="203" mass="23037">MKQLFSYEGWYYRVFAFLADMIILSFLFLLPAMTIVFAGPALIALYQTIGQLIEEKDLPVWRRYRQAFVSNLRRGFQLTGIAFGYVLSVMAIIYSLMMITPYFGVLSVILVSLAGLFLIVFIILYSLFKYSVKETLRETAYAVLSSTANAIILLVIPIALFVLCSKINLFLFICLGISGSAYVQIMFFNKVLAKEPSYDEGNR</sequence>
<gene>
    <name evidence="2" type="ORF">A5886_000378</name>
</gene>
<feature type="transmembrane region" description="Helical" evidence="1">
    <location>
        <begin position="169"/>
        <end position="188"/>
    </location>
</feature>
<keyword evidence="1" id="KW-0812">Transmembrane</keyword>
<dbReference type="InterPro" id="IPR006938">
    <property type="entry name" value="DUF624"/>
</dbReference>
<dbReference type="OrthoDB" id="2186545at2"/>